<dbReference type="AlphaFoldDB" id="A0A926G8G5"/>
<proteinExistence type="predicted"/>
<name>A0A926G8G5_9RHOB</name>
<protein>
    <submittedName>
        <fullName evidence="2">DUF1127 domain-containing protein</fullName>
    </submittedName>
</protein>
<keyword evidence="3" id="KW-1185">Reference proteome</keyword>
<evidence type="ECO:0000313" key="2">
    <source>
        <dbReference type="EMBL" id="MBC9245211.1"/>
    </source>
</evidence>
<sequence length="76" mass="8822">MTDKCNAVPNVAAGYAGIPRSNWIQRIRTMLALHRTRVDLSQLSDDQLYDIGLTRDDVDAELERPMWDVPSNWRRH</sequence>
<feature type="domain" description="YjiS-like" evidence="1">
    <location>
        <begin position="25"/>
        <end position="58"/>
    </location>
</feature>
<dbReference type="InterPro" id="IPR009506">
    <property type="entry name" value="YjiS-like"/>
</dbReference>
<evidence type="ECO:0000313" key="3">
    <source>
        <dbReference type="Proteomes" id="UP000608594"/>
    </source>
</evidence>
<gene>
    <name evidence="2" type="ORF">H4P12_00440</name>
</gene>
<dbReference type="RefSeq" id="WP_187791636.1">
    <property type="nucleotide sequence ID" value="NZ_JACOQL010000001.1"/>
</dbReference>
<dbReference type="EMBL" id="JACOQL010000001">
    <property type="protein sequence ID" value="MBC9245211.1"/>
    <property type="molecule type" value="Genomic_DNA"/>
</dbReference>
<dbReference type="Pfam" id="PF06568">
    <property type="entry name" value="YjiS-like"/>
    <property type="match status" value="1"/>
</dbReference>
<dbReference type="Proteomes" id="UP000608594">
    <property type="component" value="Unassembled WGS sequence"/>
</dbReference>
<reference evidence="2" key="1">
    <citation type="submission" date="2020-08" db="EMBL/GenBank/DDBJ databases">
        <title>Paracoccus amoyensis sp. nov., isolated from the surface seawater at coast of Xiamen, Fujian.</title>
        <authorList>
            <person name="Lyu L."/>
        </authorList>
    </citation>
    <scope>NUCLEOTIDE SEQUENCE</scope>
    <source>
        <strain evidence="2">11-3</strain>
    </source>
</reference>
<evidence type="ECO:0000259" key="1">
    <source>
        <dbReference type="Pfam" id="PF06568"/>
    </source>
</evidence>
<accession>A0A926G8G5</accession>
<organism evidence="2 3">
    <name type="scientific">Paracoccus amoyensis</name>
    <dbReference type="NCBI Taxonomy" id="2760093"/>
    <lineage>
        <taxon>Bacteria</taxon>
        <taxon>Pseudomonadati</taxon>
        <taxon>Pseudomonadota</taxon>
        <taxon>Alphaproteobacteria</taxon>
        <taxon>Rhodobacterales</taxon>
        <taxon>Paracoccaceae</taxon>
        <taxon>Paracoccus</taxon>
    </lineage>
</organism>
<comment type="caution">
    <text evidence="2">The sequence shown here is derived from an EMBL/GenBank/DDBJ whole genome shotgun (WGS) entry which is preliminary data.</text>
</comment>